<dbReference type="Gene3D" id="3.30.1520.10">
    <property type="entry name" value="Phox-like domain"/>
    <property type="match status" value="1"/>
</dbReference>
<reference evidence="4 5" key="1">
    <citation type="submission" date="2016-07" db="EMBL/GenBank/DDBJ databases">
        <title>Pervasive Adenine N6-methylation of Active Genes in Fungi.</title>
        <authorList>
            <consortium name="DOE Joint Genome Institute"/>
            <person name="Mondo S.J."/>
            <person name="Dannebaum R.O."/>
            <person name="Kuo R.C."/>
            <person name="Labutti K."/>
            <person name="Haridas S."/>
            <person name="Kuo A."/>
            <person name="Salamov A."/>
            <person name="Ahrendt S.R."/>
            <person name="Lipzen A."/>
            <person name="Sullivan W."/>
            <person name="Andreopoulos W.B."/>
            <person name="Clum A."/>
            <person name="Lindquist E."/>
            <person name="Daum C."/>
            <person name="Ramamoorthy G.K."/>
            <person name="Gryganskyi A."/>
            <person name="Culley D."/>
            <person name="Magnuson J.K."/>
            <person name="James T.Y."/>
            <person name="O'Malley M.A."/>
            <person name="Stajich J.E."/>
            <person name="Spatafora J.W."/>
            <person name="Visel A."/>
            <person name="Grigoriev I.V."/>
        </authorList>
    </citation>
    <scope>NUCLEOTIDE SEQUENCE [LARGE SCALE GENOMIC DNA]</scope>
    <source>
        <strain evidence="4 5">62-1032</strain>
    </source>
</reference>
<feature type="domain" description="PX" evidence="3">
    <location>
        <begin position="1"/>
        <end position="112"/>
    </location>
</feature>
<dbReference type="AlphaFoldDB" id="A0A1Y2FEL0"/>
<dbReference type="CDD" id="cd15858">
    <property type="entry name" value="SNARE_VAM7"/>
    <property type="match status" value="1"/>
</dbReference>
<comment type="caution">
    <text evidence="4">The sequence shown here is derived from an EMBL/GenBank/DDBJ whole genome shotgun (WGS) entry which is preliminary data.</text>
</comment>
<dbReference type="STRING" id="106004.A0A1Y2FEL0"/>
<dbReference type="Gene3D" id="1.20.5.110">
    <property type="match status" value="1"/>
</dbReference>
<dbReference type="SUPFAM" id="SSF64268">
    <property type="entry name" value="PX domain"/>
    <property type="match status" value="1"/>
</dbReference>
<sequence length="339" mass="36835">MRVIGQVAGSLQHFHHNPTHSYTLPHRYSSFLSLSQSLATEIGETPPGTLPSKRTSPWSLPFLSGGTLSEPQLIERRAGLERWLRGLVASKDPRWSGARALREFLAAPVSEQKQGFSSASWLVEQGELSALARGLRATFGRRDALIMQSRAEAHAVGMEGKRGLVELVRRLSELTVGLDGLAKGGMVQGELGRRSEMLGQLQDEAEMLGKLASEAPRVGSGKKDGQRVAETPSAERSALLSSKAPSRVLGLGSTHSTSLETPETRPLDNASLLTLQQTYVASQDSKLDALTAALRRQRALGEMINEELAVHGELLDQLESGTDRVSGRMKEADRMMRKL</sequence>
<dbReference type="InterPro" id="IPR001683">
    <property type="entry name" value="PX_dom"/>
</dbReference>
<accession>A0A1Y2FEL0</accession>
<dbReference type="Pfam" id="PF00787">
    <property type="entry name" value="PX"/>
    <property type="match status" value="1"/>
</dbReference>
<dbReference type="InterPro" id="IPR000727">
    <property type="entry name" value="T_SNARE_dom"/>
</dbReference>
<proteinExistence type="predicted"/>
<gene>
    <name evidence="4" type="ORF">BCR35DRAFT_318060</name>
</gene>
<dbReference type="OrthoDB" id="428895at2759"/>
<evidence type="ECO:0000313" key="4">
    <source>
        <dbReference type="EMBL" id="ORY82363.1"/>
    </source>
</evidence>
<dbReference type="EMBL" id="MCGR01000021">
    <property type="protein sequence ID" value="ORY82363.1"/>
    <property type="molecule type" value="Genomic_DNA"/>
</dbReference>
<feature type="region of interest" description="Disordered" evidence="1">
    <location>
        <begin position="213"/>
        <end position="265"/>
    </location>
</feature>
<evidence type="ECO:0008006" key="6">
    <source>
        <dbReference type="Google" id="ProtNLM"/>
    </source>
</evidence>
<dbReference type="PROSITE" id="PS50192">
    <property type="entry name" value="T_SNARE"/>
    <property type="match status" value="1"/>
</dbReference>
<evidence type="ECO:0000313" key="5">
    <source>
        <dbReference type="Proteomes" id="UP000193467"/>
    </source>
</evidence>
<organism evidence="4 5">
    <name type="scientific">Leucosporidium creatinivorum</name>
    <dbReference type="NCBI Taxonomy" id="106004"/>
    <lineage>
        <taxon>Eukaryota</taxon>
        <taxon>Fungi</taxon>
        <taxon>Dikarya</taxon>
        <taxon>Basidiomycota</taxon>
        <taxon>Pucciniomycotina</taxon>
        <taxon>Microbotryomycetes</taxon>
        <taxon>Leucosporidiales</taxon>
        <taxon>Leucosporidium</taxon>
    </lineage>
</organism>
<dbReference type="SUPFAM" id="SSF58038">
    <property type="entry name" value="SNARE fusion complex"/>
    <property type="match status" value="1"/>
</dbReference>
<dbReference type="InterPro" id="IPR036871">
    <property type="entry name" value="PX_dom_sf"/>
</dbReference>
<evidence type="ECO:0000259" key="3">
    <source>
        <dbReference type="PROSITE" id="PS50195"/>
    </source>
</evidence>
<name>A0A1Y2FEL0_9BASI</name>
<dbReference type="SMART" id="SM00397">
    <property type="entry name" value="t_SNARE"/>
    <property type="match status" value="1"/>
</dbReference>
<dbReference type="GO" id="GO:0035091">
    <property type="term" value="F:phosphatidylinositol binding"/>
    <property type="evidence" value="ECO:0007669"/>
    <property type="project" value="InterPro"/>
</dbReference>
<protein>
    <recommendedName>
        <fullName evidence="6">Phox homologous domain-containing protein</fullName>
    </recommendedName>
</protein>
<dbReference type="InParanoid" id="A0A1Y2FEL0"/>
<dbReference type="Proteomes" id="UP000193467">
    <property type="component" value="Unassembled WGS sequence"/>
</dbReference>
<evidence type="ECO:0000256" key="1">
    <source>
        <dbReference type="SAM" id="MobiDB-lite"/>
    </source>
</evidence>
<keyword evidence="5" id="KW-1185">Reference proteome</keyword>
<evidence type="ECO:0000259" key="2">
    <source>
        <dbReference type="PROSITE" id="PS50192"/>
    </source>
</evidence>
<dbReference type="PROSITE" id="PS50195">
    <property type="entry name" value="PX"/>
    <property type="match status" value="1"/>
</dbReference>
<feature type="domain" description="T-SNARE coiled-coil homology" evidence="2">
    <location>
        <begin position="277"/>
        <end position="339"/>
    </location>
</feature>